<proteinExistence type="predicted"/>
<dbReference type="EMBL" id="JBBDHD010000078">
    <property type="protein sequence ID" value="MFH7598330.1"/>
    <property type="molecule type" value="Genomic_DNA"/>
</dbReference>
<name>A0ABW7PIT5_9ACTN</name>
<sequence>MPYWREEVTVGEVVQRLQVGVPASASDLRSAYQKGFQDDALLLAFVLPTADVDAFLAQLKPQEPVKARTKSFAGPEPVAPFAHLGLPEPDSVPGVRTAQVCAPCAGEVDFMHVAVVRLDEKSSRVYLQAVD</sequence>
<organism evidence="1 2">
    <name type="scientific">Streptomyces racemochromogenes</name>
    <dbReference type="NCBI Taxonomy" id="67353"/>
    <lineage>
        <taxon>Bacteria</taxon>
        <taxon>Bacillati</taxon>
        <taxon>Actinomycetota</taxon>
        <taxon>Actinomycetes</taxon>
        <taxon>Kitasatosporales</taxon>
        <taxon>Streptomycetaceae</taxon>
        <taxon>Streptomyces</taxon>
    </lineage>
</organism>
<gene>
    <name evidence="1" type="ORF">WDV06_25020</name>
</gene>
<comment type="caution">
    <text evidence="1">The sequence shown here is derived from an EMBL/GenBank/DDBJ whole genome shotgun (WGS) entry which is preliminary data.</text>
</comment>
<protein>
    <submittedName>
        <fullName evidence="1">Uncharacterized protein</fullName>
    </submittedName>
</protein>
<dbReference type="RefSeq" id="WP_395512027.1">
    <property type="nucleotide sequence ID" value="NZ_JBBDHD010000078.1"/>
</dbReference>
<evidence type="ECO:0000313" key="2">
    <source>
        <dbReference type="Proteomes" id="UP001610631"/>
    </source>
</evidence>
<keyword evidence="2" id="KW-1185">Reference proteome</keyword>
<reference evidence="1 2" key="1">
    <citation type="submission" date="2024-03" db="EMBL/GenBank/DDBJ databases">
        <title>Whole genome sequencing of Streptomyces racemochromogenes, to identify antimicrobial biosynthetic gene clusters.</title>
        <authorList>
            <person name="Suryawanshi P."/>
            <person name="Krishnaraj P.U."/>
            <person name="Arun Y.P."/>
            <person name="Suryawanshi M.P."/>
            <person name="Rakshit O."/>
        </authorList>
    </citation>
    <scope>NUCLEOTIDE SEQUENCE [LARGE SCALE GENOMIC DNA]</scope>
    <source>
        <strain evidence="1 2">AUDT626</strain>
    </source>
</reference>
<evidence type="ECO:0000313" key="1">
    <source>
        <dbReference type="EMBL" id="MFH7598330.1"/>
    </source>
</evidence>
<dbReference type="Proteomes" id="UP001610631">
    <property type="component" value="Unassembled WGS sequence"/>
</dbReference>
<accession>A0ABW7PIT5</accession>